<reference evidence="6 7" key="1">
    <citation type="submission" date="2018-09" db="EMBL/GenBank/DDBJ databases">
        <title>YIM 75507 draft genome.</title>
        <authorList>
            <person name="Tang S."/>
            <person name="Feng Y."/>
        </authorList>
    </citation>
    <scope>NUCLEOTIDE SEQUENCE [LARGE SCALE GENOMIC DNA]</scope>
    <source>
        <strain evidence="6 7">YIM 75507</strain>
    </source>
</reference>
<dbReference type="OrthoDB" id="4131546at2"/>
<dbReference type="GO" id="GO:0003700">
    <property type="term" value="F:DNA-binding transcription factor activity"/>
    <property type="evidence" value="ECO:0007669"/>
    <property type="project" value="InterPro"/>
</dbReference>
<dbReference type="CDD" id="cd05466">
    <property type="entry name" value="PBP2_LTTR_substrate"/>
    <property type="match status" value="1"/>
</dbReference>
<dbReference type="FunFam" id="1.10.10.10:FF:000001">
    <property type="entry name" value="LysR family transcriptional regulator"/>
    <property type="match status" value="1"/>
</dbReference>
<dbReference type="RefSeq" id="WP_119930758.1">
    <property type="nucleotide sequence ID" value="NZ_QZEY01000020.1"/>
</dbReference>
<evidence type="ECO:0000259" key="5">
    <source>
        <dbReference type="PROSITE" id="PS50931"/>
    </source>
</evidence>
<feature type="domain" description="HTH lysR-type" evidence="5">
    <location>
        <begin position="1"/>
        <end position="56"/>
    </location>
</feature>
<dbReference type="AlphaFoldDB" id="A0A3A4AAI6"/>
<evidence type="ECO:0000256" key="3">
    <source>
        <dbReference type="ARBA" id="ARBA00023125"/>
    </source>
</evidence>
<keyword evidence="4" id="KW-0804">Transcription</keyword>
<evidence type="ECO:0000313" key="6">
    <source>
        <dbReference type="EMBL" id="RJL23060.1"/>
    </source>
</evidence>
<dbReference type="SUPFAM" id="SSF53850">
    <property type="entry name" value="Periplasmic binding protein-like II"/>
    <property type="match status" value="1"/>
</dbReference>
<dbReference type="GO" id="GO:0003677">
    <property type="term" value="F:DNA binding"/>
    <property type="evidence" value="ECO:0007669"/>
    <property type="project" value="UniProtKB-KW"/>
</dbReference>
<evidence type="ECO:0000256" key="2">
    <source>
        <dbReference type="ARBA" id="ARBA00023015"/>
    </source>
</evidence>
<keyword evidence="2" id="KW-0805">Transcription regulation</keyword>
<keyword evidence="3" id="KW-0238">DNA-binding</keyword>
<dbReference type="InterPro" id="IPR036390">
    <property type="entry name" value="WH_DNA-bd_sf"/>
</dbReference>
<evidence type="ECO:0000256" key="4">
    <source>
        <dbReference type="ARBA" id="ARBA00023163"/>
    </source>
</evidence>
<dbReference type="InterPro" id="IPR000847">
    <property type="entry name" value="LysR_HTH_N"/>
</dbReference>
<dbReference type="PANTHER" id="PTHR30346">
    <property type="entry name" value="TRANSCRIPTIONAL DUAL REGULATOR HCAR-RELATED"/>
    <property type="match status" value="1"/>
</dbReference>
<dbReference type="EMBL" id="QZEY01000020">
    <property type="protein sequence ID" value="RJL23060.1"/>
    <property type="molecule type" value="Genomic_DNA"/>
</dbReference>
<dbReference type="Gene3D" id="3.40.190.290">
    <property type="match status" value="1"/>
</dbReference>
<dbReference type="SUPFAM" id="SSF46785">
    <property type="entry name" value="Winged helix' DNA-binding domain"/>
    <property type="match status" value="1"/>
</dbReference>
<keyword evidence="7" id="KW-1185">Reference proteome</keyword>
<name>A0A3A4AAI6_9ACTN</name>
<dbReference type="InterPro" id="IPR005119">
    <property type="entry name" value="LysR_subst-bd"/>
</dbReference>
<dbReference type="PROSITE" id="PS50931">
    <property type="entry name" value="HTH_LYSR"/>
    <property type="match status" value="1"/>
</dbReference>
<organism evidence="6 7">
    <name type="scientific">Bailinhaonella thermotolerans</name>
    <dbReference type="NCBI Taxonomy" id="1070861"/>
    <lineage>
        <taxon>Bacteria</taxon>
        <taxon>Bacillati</taxon>
        <taxon>Actinomycetota</taxon>
        <taxon>Actinomycetes</taxon>
        <taxon>Streptosporangiales</taxon>
        <taxon>Streptosporangiaceae</taxon>
        <taxon>Bailinhaonella</taxon>
    </lineage>
</organism>
<accession>A0A3A4AAI6</accession>
<dbReference type="Gene3D" id="1.10.10.10">
    <property type="entry name" value="Winged helix-like DNA-binding domain superfamily/Winged helix DNA-binding domain"/>
    <property type="match status" value="1"/>
</dbReference>
<protein>
    <submittedName>
        <fullName evidence="6">LysR family transcriptional regulator</fullName>
    </submittedName>
</protein>
<comment type="similarity">
    <text evidence="1">Belongs to the LysR transcriptional regulatory family.</text>
</comment>
<dbReference type="Proteomes" id="UP000265768">
    <property type="component" value="Unassembled WGS sequence"/>
</dbReference>
<proteinExistence type="inferred from homology"/>
<dbReference type="InterPro" id="IPR036388">
    <property type="entry name" value="WH-like_DNA-bd_sf"/>
</dbReference>
<dbReference type="PANTHER" id="PTHR30346:SF29">
    <property type="entry name" value="LYSR SUBSTRATE-BINDING"/>
    <property type="match status" value="1"/>
</dbReference>
<dbReference type="GO" id="GO:0032993">
    <property type="term" value="C:protein-DNA complex"/>
    <property type="evidence" value="ECO:0007669"/>
    <property type="project" value="TreeGrafter"/>
</dbReference>
<dbReference type="PRINTS" id="PR00039">
    <property type="entry name" value="HTHLYSR"/>
</dbReference>
<sequence length="294" mass="29515">MDTHLLRTFVTVARLGSFSAAAAELGYTQSAVSQHIAALEADLKTPLLGRRPVAPTEAGARLLDHAGPILLRLAAARTDLARLVRTPPERLLVAASPGAFGTAAARALAVAAAANPRARTGVRLLAREAVAGQVAAGEVDAGLVSGVAAPTDPLPGVGGVEARRVSEDPLAVLLPAGHPLATRPGLDLTTLADARWIDAPACPAPLADLRAAAGPGAFPPGPVFEGADPAVLAALVAAGHGLTLLPLPAATGFPGTTAVPLTSPRLVHRVELLLCGTPTPTTGTFTQTLTTPPP</sequence>
<dbReference type="Pfam" id="PF00126">
    <property type="entry name" value="HTH_1"/>
    <property type="match status" value="1"/>
</dbReference>
<comment type="caution">
    <text evidence="6">The sequence shown here is derived from an EMBL/GenBank/DDBJ whole genome shotgun (WGS) entry which is preliminary data.</text>
</comment>
<evidence type="ECO:0000256" key="1">
    <source>
        <dbReference type="ARBA" id="ARBA00009437"/>
    </source>
</evidence>
<gene>
    <name evidence="6" type="ORF">D5H75_34385</name>
</gene>
<dbReference type="Pfam" id="PF03466">
    <property type="entry name" value="LysR_substrate"/>
    <property type="match status" value="1"/>
</dbReference>
<evidence type="ECO:0000313" key="7">
    <source>
        <dbReference type="Proteomes" id="UP000265768"/>
    </source>
</evidence>